<dbReference type="eggNOG" id="KOG2361">
    <property type="taxonomic scope" value="Eukaryota"/>
</dbReference>
<dbReference type="PANTHER" id="PTHR22809:SF5">
    <property type="entry name" value="TRNA N(3)-METHYLCYTIDINE METHYLTRANSFERASE METTL6"/>
    <property type="match status" value="1"/>
</dbReference>
<evidence type="ECO:0000256" key="3">
    <source>
        <dbReference type="ARBA" id="ARBA00022679"/>
    </source>
</evidence>
<evidence type="ECO:0008006" key="7">
    <source>
        <dbReference type="Google" id="ProtNLM"/>
    </source>
</evidence>
<sequence length="491" mass="53349">MGGLDPLTPASEAATISATSEGAQSASLVSPDAASVDGPRATEADDTEPGTTHGAAGSDLAQAMSADFDDWRQAAIARVNTDPVSMAPEKVDKLRREIGRNWDKFYMRNQTNFFRDRHWTRREFHELYLATPCPVHQRTDCPDPEAPVAKRARHHPDADDGPAMAEPTAPEPAEVAHAAPDTDDLATVTPGDLDDLGHAFDPAAQHALLLEVGCGVGNFLFPMLSLNPHLRAYACDISPRAVNFVQQHAAFRADRVTAFVADASQAEELPIGPEEAGNLARACDTSPPPHLTCRCGDLVGAGFRPEVDVSQARQRVHAAACPGPHSPGPAGAMPFGTLARHLQPADRGAVDFCVLVFVLSALPVEAMPAMLRNIHRILRPGSGTLLFRDYAQYDQAQLRFKPSSKVDDNLYARHDGTLAYYFSQELVQRLFTEAGFEILELEVVPREYTNRKTGMLFKRLFIQAKFRRPLCCNGGLEADQTGEETLPAGEE</sequence>
<dbReference type="Gene3D" id="3.40.50.150">
    <property type="entry name" value="Vaccinia Virus protein VP39"/>
    <property type="match status" value="2"/>
</dbReference>
<dbReference type="Pfam" id="PF13489">
    <property type="entry name" value="Methyltransf_23"/>
    <property type="match status" value="1"/>
</dbReference>
<dbReference type="OrthoDB" id="417697at2759"/>
<feature type="compositionally biased region" description="Low complexity" evidence="4">
    <location>
        <begin position="162"/>
        <end position="171"/>
    </location>
</feature>
<dbReference type="EMBL" id="KB932202">
    <property type="protein sequence ID" value="KCV72358.1"/>
    <property type="molecule type" value="Genomic_DNA"/>
</dbReference>
<dbReference type="PANTHER" id="PTHR22809">
    <property type="entry name" value="METHYLTRANSFERASE-RELATED"/>
    <property type="match status" value="1"/>
</dbReference>
<dbReference type="GeneID" id="20526476"/>
<accession>A0A058ZEK9</accession>
<dbReference type="GO" id="GO:0032259">
    <property type="term" value="P:methylation"/>
    <property type="evidence" value="ECO:0007669"/>
    <property type="project" value="UniProtKB-KW"/>
</dbReference>
<organism evidence="5">
    <name type="scientific">Fonticula alba</name>
    <name type="common">Slime mold</name>
    <dbReference type="NCBI Taxonomy" id="691883"/>
    <lineage>
        <taxon>Eukaryota</taxon>
        <taxon>Rotosphaerida</taxon>
        <taxon>Fonticulaceae</taxon>
        <taxon>Fonticula</taxon>
    </lineage>
</organism>
<keyword evidence="2" id="KW-0489">Methyltransferase</keyword>
<keyword evidence="3" id="KW-0808">Transferase</keyword>
<dbReference type="GO" id="GO:0008173">
    <property type="term" value="F:RNA methyltransferase activity"/>
    <property type="evidence" value="ECO:0007669"/>
    <property type="project" value="UniProtKB-ARBA"/>
</dbReference>
<dbReference type="AlphaFoldDB" id="A0A058ZEK9"/>
<name>A0A058ZEK9_FONAL</name>
<dbReference type="Proteomes" id="UP000030693">
    <property type="component" value="Unassembled WGS sequence"/>
</dbReference>
<proteinExistence type="inferred from homology"/>
<protein>
    <recommendedName>
        <fullName evidence="7">Methyltransferase-like protein</fullName>
    </recommendedName>
</protein>
<dbReference type="SUPFAM" id="SSF53335">
    <property type="entry name" value="S-adenosyl-L-methionine-dependent methyltransferases"/>
    <property type="match status" value="1"/>
</dbReference>
<gene>
    <name evidence="5" type="ORF">H696_01751</name>
</gene>
<keyword evidence="6" id="KW-1185">Reference proteome</keyword>
<dbReference type="InterPro" id="IPR026113">
    <property type="entry name" value="METTL2/6/8-like"/>
</dbReference>
<dbReference type="InterPro" id="IPR029063">
    <property type="entry name" value="SAM-dependent_MTases_sf"/>
</dbReference>
<reference evidence="5" key="1">
    <citation type="submission" date="2013-04" db="EMBL/GenBank/DDBJ databases">
        <title>The Genome Sequence of Fonticula alba ATCC 38817.</title>
        <authorList>
            <consortium name="The Broad Institute Genomics Platform"/>
            <person name="Russ C."/>
            <person name="Cuomo C."/>
            <person name="Burger G."/>
            <person name="Gray M.W."/>
            <person name="Holland P.W.H."/>
            <person name="King N."/>
            <person name="Lang F.B.F."/>
            <person name="Roger A.J."/>
            <person name="Ruiz-Trillo I."/>
            <person name="Brown M."/>
            <person name="Walker B."/>
            <person name="Young S."/>
            <person name="Zeng Q."/>
            <person name="Gargeya S."/>
            <person name="Fitzgerald M."/>
            <person name="Haas B."/>
            <person name="Abouelleil A."/>
            <person name="Allen A.W."/>
            <person name="Alvarado L."/>
            <person name="Arachchi H.M."/>
            <person name="Berlin A.M."/>
            <person name="Chapman S.B."/>
            <person name="Gainer-Dewar J."/>
            <person name="Goldberg J."/>
            <person name="Griggs A."/>
            <person name="Gujja S."/>
            <person name="Hansen M."/>
            <person name="Howarth C."/>
            <person name="Imamovic A."/>
            <person name="Ireland A."/>
            <person name="Larimer J."/>
            <person name="McCowan C."/>
            <person name="Murphy C."/>
            <person name="Pearson M."/>
            <person name="Poon T.W."/>
            <person name="Priest M."/>
            <person name="Roberts A."/>
            <person name="Saif S."/>
            <person name="Shea T."/>
            <person name="Sisk P."/>
            <person name="Sykes S."/>
            <person name="Wortman J."/>
            <person name="Nusbaum C."/>
            <person name="Birren B."/>
        </authorList>
    </citation>
    <scope>NUCLEOTIDE SEQUENCE [LARGE SCALE GENOMIC DNA]</scope>
    <source>
        <strain evidence="5">ATCC 38817</strain>
    </source>
</reference>
<dbReference type="CDD" id="cd02440">
    <property type="entry name" value="AdoMet_MTases"/>
    <property type="match status" value="1"/>
</dbReference>
<evidence type="ECO:0000313" key="6">
    <source>
        <dbReference type="Proteomes" id="UP000030693"/>
    </source>
</evidence>
<feature type="region of interest" description="Disordered" evidence="4">
    <location>
        <begin position="1"/>
        <end position="56"/>
    </location>
</feature>
<feature type="region of interest" description="Disordered" evidence="4">
    <location>
        <begin position="140"/>
        <end position="171"/>
    </location>
</feature>
<evidence type="ECO:0000256" key="4">
    <source>
        <dbReference type="SAM" id="MobiDB-lite"/>
    </source>
</evidence>
<dbReference type="GO" id="GO:0008757">
    <property type="term" value="F:S-adenosylmethionine-dependent methyltransferase activity"/>
    <property type="evidence" value="ECO:0007669"/>
    <property type="project" value="UniProtKB-ARBA"/>
</dbReference>
<evidence type="ECO:0000313" key="5">
    <source>
        <dbReference type="EMBL" id="KCV72358.1"/>
    </source>
</evidence>
<evidence type="ECO:0000256" key="2">
    <source>
        <dbReference type="ARBA" id="ARBA00022603"/>
    </source>
</evidence>
<comment type="similarity">
    <text evidence="1">Belongs to the methyltransferase superfamily. METL family.</text>
</comment>
<dbReference type="RefSeq" id="XP_009493936.1">
    <property type="nucleotide sequence ID" value="XM_009495661.1"/>
</dbReference>
<evidence type="ECO:0000256" key="1">
    <source>
        <dbReference type="ARBA" id="ARBA00009725"/>
    </source>
</evidence>
<feature type="compositionally biased region" description="Low complexity" evidence="4">
    <location>
        <begin position="8"/>
        <end position="23"/>
    </location>
</feature>
<dbReference type="STRING" id="691883.A0A058ZEK9"/>